<reference evidence="1" key="1">
    <citation type="submission" date="2020-07" db="EMBL/GenBank/DDBJ databases">
        <title>Ethylene signaling mediates host invasion by parasitic plants.</title>
        <authorList>
            <person name="Yoshida S."/>
        </authorList>
    </citation>
    <scope>NUCLEOTIDE SEQUENCE</scope>
    <source>
        <strain evidence="1">Okayama</strain>
    </source>
</reference>
<evidence type="ECO:0000313" key="1">
    <source>
        <dbReference type="EMBL" id="GFQ01921.1"/>
    </source>
</evidence>
<protein>
    <submittedName>
        <fullName evidence="1">Uncharacterized protein</fullName>
    </submittedName>
</protein>
<dbReference type="EMBL" id="BMAC01000717">
    <property type="protein sequence ID" value="GFQ01921.1"/>
    <property type="molecule type" value="Genomic_DNA"/>
</dbReference>
<gene>
    <name evidence="1" type="ORF">PHJA_002336000</name>
</gene>
<keyword evidence="2" id="KW-1185">Reference proteome</keyword>
<dbReference type="Proteomes" id="UP000653305">
    <property type="component" value="Unassembled WGS sequence"/>
</dbReference>
<comment type="caution">
    <text evidence="1">The sequence shown here is derived from an EMBL/GenBank/DDBJ whole genome shotgun (WGS) entry which is preliminary data.</text>
</comment>
<name>A0A830CPW3_9LAMI</name>
<dbReference type="AlphaFoldDB" id="A0A830CPW3"/>
<organism evidence="1 2">
    <name type="scientific">Phtheirospermum japonicum</name>
    <dbReference type="NCBI Taxonomy" id="374723"/>
    <lineage>
        <taxon>Eukaryota</taxon>
        <taxon>Viridiplantae</taxon>
        <taxon>Streptophyta</taxon>
        <taxon>Embryophyta</taxon>
        <taxon>Tracheophyta</taxon>
        <taxon>Spermatophyta</taxon>
        <taxon>Magnoliopsida</taxon>
        <taxon>eudicotyledons</taxon>
        <taxon>Gunneridae</taxon>
        <taxon>Pentapetalae</taxon>
        <taxon>asterids</taxon>
        <taxon>lamiids</taxon>
        <taxon>Lamiales</taxon>
        <taxon>Orobanchaceae</taxon>
        <taxon>Orobanchaceae incertae sedis</taxon>
        <taxon>Phtheirospermum</taxon>
    </lineage>
</organism>
<evidence type="ECO:0000313" key="2">
    <source>
        <dbReference type="Proteomes" id="UP000653305"/>
    </source>
</evidence>
<accession>A0A830CPW3</accession>
<proteinExistence type="predicted"/>
<sequence>MKGRVLKGLVSQRKCIKGRVCKSGNCCWCCASPTSKACWNELQSCIRNCVPSSSHRHIFP</sequence>